<dbReference type="GO" id="GO:0003697">
    <property type="term" value="F:single-stranded DNA binding"/>
    <property type="evidence" value="ECO:0007669"/>
    <property type="project" value="InterPro"/>
</dbReference>
<organism evidence="3 4">
    <name type="scientific">Pisciglobus halotolerans</name>
    <dbReference type="NCBI Taxonomy" id="745365"/>
    <lineage>
        <taxon>Bacteria</taxon>
        <taxon>Bacillati</taxon>
        <taxon>Bacillota</taxon>
        <taxon>Bacilli</taxon>
        <taxon>Lactobacillales</taxon>
        <taxon>Carnobacteriaceae</taxon>
    </lineage>
</organism>
<reference evidence="3 4" key="1">
    <citation type="submission" date="2016-10" db="EMBL/GenBank/DDBJ databases">
        <authorList>
            <person name="de Groot N.N."/>
        </authorList>
    </citation>
    <scope>NUCLEOTIDE SEQUENCE [LARGE SCALE GENOMIC DNA]</scope>
    <source>
        <strain evidence="3 4">DSM 27630</strain>
    </source>
</reference>
<dbReference type="OrthoDB" id="9803716at2"/>
<evidence type="ECO:0000259" key="2">
    <source>
        <dbReference type="Pfam" id="PF20573"/>
    </source>
</evidence>
<dbReference type="Pfam" id="PF08401">
    <property type="entry name" value="ArdcN"/>
    <property type="match status" value="1"/>
</dbReference>
<dbReference type="Pfam" id="PF20573">
    <property type="entry name" value="DUF6782"/>
    <property type="match status" value="1"/>
</dbReference>
<feature type="domain" description="N-terminal" evidence="1">
    <location>
        <begin position="13"/>
        <end position="123"/>
    </location>
</feature>
<proteinExistence type="predicted"/>
<dbReference type="Proteomes" id="UP000198668">
    <property type="component" value="Unassembled WGS sequence"/>
</dbReference>
<sequence length="452" mass="52685">MVKRSREEKKKQIDELTDKMNQAVKNFQDDPQDELELLNSMTKFKNYSTRNVLLIQSQYKGAYGVASYKEFQKMGYQVQKGEKSLYLLAPKIEKTFKNEKGNKKLVKYANAEQQEKIKTGQIKTKKEIVGYLTVPVFDITQTNCPVEDYPKLYPNRPENFDFNNTEMEFKDLNKALSEYAKEKEITVKIGKTSSAAKGFYAPSENEIVLKDSLNDTERTKVLLHELAHAEMHNVPKMKEKDHMLHATNVLEYQAEMTAYVVSNTFGLNSEEYTQSYLANWTRRDVEKEVYIKSLEEVKEVAANMIEEITDKFNEKLQSKEKTQDVLNAEKLNFLSDSNGKNHYIVLKDEPLICTGIEDLNTSKFFTDFNIRLEDKEQNKYYYCIRSDKNRKEIAKEWSGTLTGKEWLSQDIKNEVLNRKPNLNIQNKVPEDTGTFKTISEYTQQKKVNHLNL</sequence>
<dbReference type="AlphaFoldDB" id="A0A1I3D9V4"/>
<accession>A0A1I3D9V4</accession>
<dbReference type="EMBL" id="FOQE01000032">
    <property type="protein sequence ID" value="SFH83495.1"/>
    <property type="molecule type" value="Genomic_DNA"/>
</dbReference>
<dbReference type="InterPro" id="IPR046709">
    <property type="entry name" value="DUF6782"/>
</dbReference>
<protein>
    <submittedName>
        <fullName evidence="3">Uncharacterized protein</fullName>
    </submittedName>
</protein>
<keyword evidence="4" id="KW-1185">Reference proteome</keyword>
<name>A0A1I3D9V4_9LACT</name>
<evidence type="ECO:0000313" key="3">
    <source>
        <dbReference type="EMBL" id="SFH83495.1"/>
    </source>
</evidence>
<evidence type="ECO:0000259" key="1">
    <source>
        <dbReference type="Pfam" id="PF08401"/>
    </source>
</evidence>
<feature type="domain" description="DUF6782" evidence="2">
    <location>
        <begin position="165"/>
        <end position="319"/>
    </location>
</feature>
<gene>
    <name evidence="3" type="ORF">SAMN04489868_1326</name>
</gene>
<dbReference type="InterPro" id="IPR013610">
    <property type="entry name" value="ArdC_N"/>
</dbReference>
<evidence type="ECO:0000313" key="4">
    <source>
        <dbReference type="Proteomes" id="UP000198668"/>
    </source>
</evidence>